<dbReference type="InterPro" id="IPR020843">
    <property type="entry name" value="ER"/>
</dbReference>
<evidence type="ECO:0000256" key="4">
    <source>
        <dbReference type="ARBA" id="ARBA00022729"/>
    </source>
</evidence>
<dbReference type="Gene3D" id="3.40.50.720">
    <property type="entry name" value="NAD(P)-binding Rossmann-like Domain"/>
    <property type="match status" value="2"/>
</dbReference>
<dbReference type="Proteomes" id="UP000281474">
    <property type="component" value="Unassembled WGS sequence"/>
</dbReference>
<dbReference type="SUPFAM" id="SSF51735">
    <property type="entry name" value="NAD(P)-binding Rossmann-fold domains"/>
    <property type="match status" value="2"/>
</dbReference>
<dbReference type="Pfam" id="PF01408">
    <property type="entry name" value="GFO_IDH_MocA"/>
    <property type="match status" value="1"/>
</dbReference>
<organism evidence="8 9">
    <name type="scientific">Parashewanella curva</name>
    <dbReference type="NCBI Taxonomy" id="2338552"/>
    <lineage>
        <taxon>Bacteria</taxon>
        <taxon>Pseudomonadati</taxon>
        <taxon>Pseudomonadota</taxon>
        <taxon>Gammaproteobacteria</taxon>
        <taxon>Alteromonadales</taxon>
        <taxon>Shewanellaceae</taxon>
        <taxon>Parashewanella</taxon>
    </lineage>
</organism>
<comment type="caution">
    <text evidence="8">The sequence shown here is derived from an EMBL/GenBank/DDBJ whole genome shotgun (WGS) entry which is preliminary data.</text>
</comment>
<evidence type="ECO:0000256" key="6">
    <source>
        <dbReference type="ARBA" id="ARBA00023002"/>
    </source>
</evidence>
<accession>A0A3L8PYH9</accession>
<keyword evidence="9" id="KW-1185">Reference proteome</keyword>
<dbReference type="SUPFAM" id="SSF55347">
    <property type="entry name" value="Glyceraldehyde-3-phosphate dehydrogenase-like, C-terminal domain"/>
    <property type="match status" value="1"/>
</dbReference>
<keyword evidence="6" id="KW-0560">Oxidoreductase</keyword>
<name>A0A3L8PYH9_9GAMM</name>
<dbReference type="InterPro" id="IPR011032">
    <property type="entry name" value="GroES-like_sf"/>
</dbReference>
<comment type="cofactor">
    <cofactor evidence="1">
        <name>Zn(2+)</name>
        <dbReference type="ChEBI" id="CHEBI:29105"/>
    </cofactor>
</comment>
<dbReference type="InterPro" id="IPR055170">
    <property type="entry name" value="GFO_IDH_MocA-like_dom"/>
</dbReference>
<dbReference type="GO" id="GO:0000166">
    <property type="term" value="F:nucleotide binding"/>
    <property type="evidence" value="ECO:0007669"/>
    <property type="project" value="InterPro"/>
</dbReference>
<dbReference type="GO" id="GO:0046872">
    <property type="term" value="F:metal ion binding"/>
    <property type="evidence" value="ECO:0007669"/>
    <property type="project" value="UniProtKB-KW"/>
</dbReference>
<evidence type="ECO:0000259" key="7">
    <source>
        <dbReference type="SMART" id="SM00829"/>
    </source>
</evidence>
<dbReference type="SUPFAM" id="SSF50129">
    <property type="entry name" value="GroES-like"/>
    <property type="match status" value="1"/>
</dbReference>
<sequence>MQQVLQNLANGETSLVDVPCPNSKNGHVLIQTTKTLVSVGTERMLVDFGKAGWIEKARSQPDKVKMVLEKVKTDGLSATYDAVKSKLDQPLPLGYCNVGTVMDGSDTGFEQGTRVVSNGNHAEVVRVPKNLVTAIPEGVDDETASFTVLGAIAMQGIRLIKPTIGEAVVVTGLGLIGLLAVQILKANGCRVLGIDFDSSKCELAKQFGAEVVDLSKGEDPLVAAEAFSRGRGVDAVLITASSKSNDIMHQAATMCRKRGRIVLVGVVGLELSRADLYEKELTFQVSCSYGPGRYDDEYEAKGKDYPFAFVRWTEQRNFEAILDLMAAGAIDIKPLVSHRFVIDDAKEAYAKLDDKASLGIVLDYSSSDPEKLTQSTVNLGAISAPSKGKGNVAFIGGGNYASRVLIPAFKKAGANLTSIVTSGGISAVHHGNKNGFGSASTDLQQALDDKTDTVVIATQHNLHASQAIAALEKGKHVFVEKPLALNHEEINALEAAQRASNSIVMVGYNRRFAPQVQKMKALLSNKSAPKTFIMTMNAGDIPKDHWTQDPSVGGGRIIGEACHYIDLMRFLSGSEISSFNAVKMGENDFVEVTEDKAIITLTFKDGSIGTIHYFANGGKSFPKERIEVFCDDAVLQLDNFRKLTGFGWKGFDKMNLWSQDKGQANCTKTFMQSVISGSASPIPHEEIFEVARISVDIAEHLRS</sequence>
<dbReference type="InterPro" id="IPR000683">
    <property type="entry name" value="Gfo/Idh/MocA-like_OxRdtase_N"/>
</dbReference>
<dbReference type="RefSeq" id="WP_121838292.1">
    <property type="nucleotide sequence ID" value="NZ_ML014765.1"/>
</dbReference>
<dbReference type="PANTHER" id="PTHR43350:SF19">
    <property type="entry name" value="D-GULOSIDE 3-DEHYDROGENASE"/>
    <property type="match status" value="1"/>
</dbReference>
<keyword evidence="5" id="KW-0862">Zinc</keyword>
<dbReference type="InterPro" id="IPR036291">
    <property type="entry name" value="NAD(P)-bd_dom_sf"/>
</dbReference>
<keyword evidence="3" id="KW-0479">Metal-binding</keyword>
<dbReference type="GO" id="GO:0016491">
    <property type="term" value="F:oxidoreductase activity"/>
    <property type="evidence" value="ECO:0007669"/>
    <property type="project" value="UniProtKB-KW"/>
</dbReference>
<keyword evidence="4" id="KW-0732">Signal</keyword>
<dbReference type="Pfam" id="PF00107">
    <property type="entry name" value="ADH_zinc_N"/>
    <property type="match status" value="1"/>
</dbReference>
<dbReference type="EMBL" id="QZEI01000016">
    <property type="protein sequence ID" value="RLV60394.1"/>
    <property type="molecule type" value="Genomic_DNA"/>
</dbReference>
<dbReference type="Gene3D" id="3.90.180.10">
    <property type="entry name" value="Medium-chain alcohol dehydrogenases, catalytic domain"/>
    <property type="match status" value="1"/>
</dbReference>
<evidence type="ECO:0000313" key="8">
    <source>
        <dbReference type="EMBL" id="RLV60394.1"/>
    </source>
</evidence>
<reference evidence="8 9" key="1">
    <citation type="submission" date="2018-09" db="EMBL/GenBank/DDBJ databases">
        <title>Phylogeny of the Shewanellaceae, and recommendation for two new genera, Pseudoshewanella and Parashewanella.</title>
        <authorList>
            <person name="Wang G."/>
        </authorList>
    </citation>
    <scope>NUCLEOTIDE SEQUENCE [LARGE SCALE GENOMIC DNA]</scope>
    <source>
        <strain evidence="8 9">C51</strain>
    </source>
</reference>
<dbReference type="CDD" id="cd08255">
    <property type="entry name" value="2-desacetyl-2-hydroxyethyl_bacteriochlorophyllide_like"/>
    <property type="match status" value="1"/>
</dbReference>
<evidence type="ECO:0000256" key="3">
    <source>
        <dbReference type="ARBA" id="ARBA00022723"/>
    </source>
</evidence>
<dbReference type="SMART" id="SM00829">
    <property type="entry name" value="PKS_ER"/>
    <property type="match status" value="1"/>
</dbReference>
<dbReference type="Gene3D" id="3.30.360.10">
    <property type="entry name" value="Dihydrodipicolinate Reductase, domain 2"/>
    <property type="match status" value="1"/>
</dbReference>
<protein>
    <submittedName>
        <fullName evidence="8">Dehydrogenase</fullName>
    </submittedName>
</protein>
<gene>
    <name evidence="8" type="ORF">D5018_06975</name>
</gene>
<evidence type="ECO:0000256" key="5">
    <source>
        <dbReference type="ARBA" id="ARBA00022833"/>
    </source>
</evidence>
<feature type="domain" description="Enoyl reductase (ER)" evidence="7">
    <location>
        <begin position="75"/>
        <end position="362"/>
    </location>
</feature>
<dbReference type="AlphaFoldDB" id="A0A3L8PYH9"/>
<dbReference type="InterPro" id="IPR013149">
    <property type="entry name" value="ADH-like_C"/>
</dbReference>
<dbReference type="Pfam" id="PF22725">
    <property type="entry name" value="GFO_IDH_MocA_C3"/>
    <property type="match status" value="1"/>
</dbReference>
<comment type="similarity">
    <text evidence="2">Belongs to the zinc-containing alcohol dehydrogenase family.</text>
</comment>
<evidence type="ECO:0000256" key="2">
    <source>
        <dbReference type="ARBA" id="ARBA00008072"/>
    </source>
</evidence>
<evidence type="ECO:0000313" key="9">
    <source>
        <dbReference type="Proteomes" id="UP000281474"/>
    </source>
</evidence>
<dbReference type="OrthoDB" id="9781031at2"/>
<dbReference type="PANTHER" id="PTHR43350">
    <property type="entry name" value="NAD-DEPENDENT ALCOHOL DEHYDROGENASE"/>
    <property type="match status" value="1"/>
</dbReference>
<proteinExistence type="inferred from homology"/>
<evidence type="ECO:0000256" key="1">
    <source>
        <dbReference type="ARBA" id="ARBA00001947"/>
    </source>
</evidence>